<comment type="caution">
    <text evidence="2">The sequence shown here is derived from an EMBL/GenBank/DDBJ whole genome shotgun (WGS) entry which is preliminary data.</text>
</comment>
<proteinExistence type="predicted"/>
<dbReference type="EMBL" id="CM031831">
    <property type="protein sequence ID" value="KAG6704375.1"/>
    <property type="molecule type" value="Genomic_DNA"/>
</dbReference>
<name>A0A922JE70_CARIL</name>
<evidence type="ECO:0000259" key="1">
    <source>
        <dbReference type="Pfam" id="PF13966"/>
    </source>
</evidence>
<reference evidence="2" key="1">
    <citation type="submission" date="2021-01" db="EMBL/GenBank/DDBJ databases">
        <authorList>
            <person name="Lovell J.T."/>
            <person name="Bentley N."/>
            <person name="Bhattarai G."/>
            <person name="Jenkins J.W."/>
            <person name="Sreedasyam A."/>
            <person name="Alarcon Y."/>
            <person name="Bock C."/>
            <person name="Boston L."/>
            <person name="Carlson J."/>
            <person name="Cervantes K."/>
            <person name="Clermont K."/>
            <person name="Krom N."/>
            <person name="Kubenka K."/>
            <person name="Mamidi S."/>
            <person name="Mattison C."/>
            <person name="Monteros M."/>
            <person name="Pisani C."/>
            <person name="Plott C."/>
            <person name="Rajasekar S."/>
            <person name="Rhein H.S."/>
            <person name="Rohla C."/>
            <person name="Song M."/>
            <person name="Hilaire R.S."/>
            <person name="Shu S."/>
            <person name="Wells L."/>
            <person name="Wang X."/>
            <person name="Webber J."/>
            <person name="Heerema R.J."/>
            <person name="Klein P."/>
            <person name="Conner P."/>
            <person name="Grauke L."/>
            <person name="Grimwood J."/>
            <person name="Schmutz J."/>
            <person name="Randall J.J."/>
        </authorList>
    </citation>
    <scope>NUCLEOTIDE SEQUENCE</scope>
    <source>
        <tissue evidence="2">Leaf</tissue>
    </source>
</reference>
<gene>
    <name evidence="2" type="ORF">I3842_07G131700</name>
</gene>
<feature type="domain" description="Reverse transcriptase zinc-binding" evidence="1">
    <location>
        <begin position="2"/>
        <end position="39"/>
    </location>
</feature>
<dbReference type="AlphaFoldDB" id="A0A922JE70"/>
<dbReference type="Pfam" id="PF13966">
    <property type="entry name" value="zf-RVT"/>
    <property type="match status" value="1"/>
</dbReference>
<accession>A0A922JE70</accession>
<organism evidence="2 3">
    <name type="scientific">Carya illinoinensis</name>
    <name type="common">Pecan</name>
    <dbReference type="NCBI Taxonomy" id="32201"/>
    <lineage>
        <taxon>Eukaryota</taxon>
        <taxon>Viridiplantae</taxon>
        <taxon>Streptophyta</taxon>
        <taxon>Embryophyta</taxon>
        <taxon>Tracheophyta</taxon>
        <taxon>Spermatophyta</taxon>
        <taxon>Magnoliopsida</taxon>
        <taxon>eudicotyledons</taxon>
        <taxon>Gunneridae</taxon>
        <taxon>Pentapetalae</taxon>
        <taxon>rosids</taxon>
        <taxon>fabids</taxon>
        <taxon>Fagales</taxon>
        <taxon>Juglandaceae</taxon>
        <taxon>Carya</taxon>
    </lineage>
</organism>
<evidence type="ECO:0000313" key="3">
    <source>
        <dbReference type="Proteomes" id="UP000811246"/>
    </source>
</evidence>
<dbReference type="Proteomes" id="UP000811246">
    <property type="component" value="Chromosome 7"/>
</dbReference>
<evidence type="ECO:0000313" key="2">
    <source>
        <dbReference type="EMBL" id="KAG6704375.1"/>
    </source>
</evidence>
<dbReference type="InterPro" id="IPR026960">
    <property type="entry name" value="RVT-Znf"/>
</dbReference>
<sequence>MDNMRKRGCVVTDWCYLCKKNGESVDHFVLHCEVTREPWDEIFHRVDVAWVLPSRVVDFLGCWRKIQVCHQVAAVWKIIPLSIIWCIWSERNARCFEDKEHTMAELKNFFFHTLLLWFSSIVLNGDNVHDFLSLIHHS</sequence>
<protein>
    <recommendedName>
        <fullName evidence="1">Reverse transcriptase zinc-binding domain-containing protein</fullName>
    </recommendedName>
</protein>